<proteinExistence type="predicted"/>
<protein>
    <submittedName>
        <fullName evidence="1">Uncharacterized protein</fullName>
    </submittedName>
</protein>
<evidence type="ECO:0000313" key="2">
    <source>
        <dbReference type="Proteomes" id="UP001230051"/>
    </source>
</evidence>
<reference evidence="1" key="1">
    <citation type="submission" date="2022-02" db="EMBL/GenBank/DDBJ databases">
        <title>Atlantic sturgeon de novo genome assembly.</title>
        <authorList>
            <person name="Stock M."/>
            <person name="Klopp C."/>
            <person name="Guiguen Y."/>
            <person name="Cabau C."/>
            <person name="Parinello H."/>
            <person name="Santidrian Yebra-Pimentel E."/>
            <person name="Kuhl H."/>
            <person name="Dirks R.P."/>
            <person name="Guessner J."/>
            <person name="Wuertz S."/>
            <person name="Du K."/>
            <person name="Schartl M."/>
        </authorList>
    </citation>
    <scope>NUCLEOTIDE SEQUENCE</scope>
    <source>
        <strain evidence="1">STURGEONOMICS-FGT-2020</strain>
        <tissue evidence="1">Whole blood</tissue>
    </source>
</reference>
<dbReference type="EMBL" id="JAGXEW010000005">
    <property type="protein sequence ID" value="KAK1171338.1"/>
    <property type="molecule type" value="Genomic_DNA"/>
</dbReference>
<name>A0AAD8GBU3_ACIOX</name>
<gene>
    <name evidence="1" type="ORF">AOXY_G6118</name>
</gene>
<organism evidence="1 2">
    <name type="scientific">Acipenser oxyrinchus oxyrinchus</name>
    <dbReference type="NCBI Taxonomy" id="40147"/>
    <lineage>
        <taxon>Eukaryota</taxon>
        <taxon>Metazoa</taxon>
        <taxon>Chordata</taxon>
        <taxon>Craniata</taxon>
        <taxon>Vertebrata</taxon>
        <taxon>Euteleostomi</taxon>
        <taxon>Actinopterygii</taxon>
        <taxon>Chondrostei</taxon>
        <taxon>Acipenseriformes</taxon>
        <taxon>Acipenseridae</taxon>
        <taxon>Acipenser</taxon>
    </lineage>
</organism>
<evidence type="ECO:0000313" key="1">
    <source>
        <dbReference type="EMBL" id="KAK1171338.1"/>
    </source>
</evidence>
<dbReference type="AlphaFoldDB" id="A0AAD8GBU3"/>
<keyword evidence="2" id="KW-1185">Reference proteome</keyword>
<accession>A0AAD8GBU3</accession>
<comment type="caution">
    <text evidence="1">The sequence shown here is derived from an EMBL/GenBank/DDBJ whole genome shotgun (WGS) entry which is preliminary data.</text>
</comment>
<dbReference type="Proteomes" id="UP001230051">
    <property type="component" value="Unassembled WGS sequence"/>
</dbReference>
<sequence>MVAVHRGLGEVRGRGRNVVERRETGSERLAEGSSGWWLIGRERSSRERLSYQRRGVRLRTKRVGGRDPGSVGFTPGLFLCFVPSLCSVRD</sequence>